<dbReference type="EMBL" id="CAEZTV010000008">
    <property type="protein sequence ID" value="CAB4573862.1"/>
    <property type="molecule type" value="Genomic_DNA"/>
</dbReference>
<dbReference type="Gene3D" id="3.40.50.720">
    <property type="entry name" value="NAD(P)-binding Rossmann-like Domain"/>
    <property type="match status" value="1"/>
</dbReference>
<protein>
    <submittedName>
        <fullName evidence="3">Unannotated protein</fullName>
    </submittedName>
</protein>
<proteinExistence type="predicted"/>
<evidence type="ECO:0000259" key="2">
    <source>
        <dbReference type="Pfam" id="PF08338"/>
    </source>
</evidence>
<evidence type="ECO:0000259" key="1">
    <source>
        <dbReference type="Pfam" id="PF01370"/>
    </source>
</evidence>
<sequence>MSKINQVAVTGSSGLIGSALVGQLRADGFEVKKIVRRPVRNNDEVFWNPNVGEIDLAPLSQVDAIIHLAGVGVGDKRWSAAYKSEILNSRLLGTTTIATAAKTLGVKKFISASAIGYYGETGNRSVSESDRGGEDFLSVVCREWEAAADLAIDIPTIKLRTGLVLDPTGGALGRMMPIFKFGLGGKLGNGKQWWSWITLHDEIRAIMFLLNSKITGPVNLTSPNPVTNQEFTAALARALNRPAIFPAPAFALRTALGGFSSEILGSKKIVPKVLTDAGFEFDYPHISAALTALVD</sequence>
<dbReference type="AlphaFoldDB" id="A0A6J6EBQ4"/>
<dbReference type="Pfam" id="PF08338">
    <property type="entry name" value="DUF1731"/>
    <property type="match status" value="1"/>
</dbReference>
<gene>
    <name evidence="3" type="ORF">UFOPK1747_00139</name>
</gene>
<dbReference type="InterPro" id="IPR013549">
    <property type="entry name" value="DUF1731"/>
</dbReference>
<dbReference type="Pfam" id="PF01370">
    <property type="entry name" value="Epimerase"/>
    <property type="match status" value="1"/>
</dbReference>
<dbReference type="InterPro" id="IPR036291">
    <property type="entry name" value="NAD(P)-bd_dom_sf"/>
</dbReference>
<dbReference type="InterPro" id="IPR010099">
    <property type="entry name" value="SDR39U1"/>
</dbReference>
<feature type="domain" description="DUF1731" evidence="2">
    <location>
        <begin position="247"/>
        <end position="293"/>
    </location>
</feature>
<organism evidence="3">
    <name type="scientific">freshwater metagenome</name>
    <dbReference type="NCBI Taxonomy" id="449393"/>
    <lineage>
        <taxon>unclassified sequences</taxon>
        <taxon>metagenomes</taxon>
        <taxon>ecological metagenomes</taxon>
    </lineage>
</organism>
<accession>A0A6J6EBQ4</accession>
<dbReference type="NCBIfam" id="TIGR01777">
    <property type="entry name" value="yfcH"/>
    <property type="match status" value="1"/>
</dbReference>
<evidence type="ECO:0000313" key="3">
    <source>
        <dbReference type="EMBL" id="CAB4573862.1"/>
    </source>
</evidence>
<name>A0A6J6EBQ4_9ZZZZ</name>
<reference evidence="3" key="1">
    <citation type="submission" date="2020-05" db="EMBL/GenBank/DDBJ databases">
        <authorList>
            <person name="Chiriac C."/>
            <person name="Salcher M."/>
            <person name="Ghai R."/>
            <person name="Kavagutti S V."/>
        </authorList>
    </citation>
    <scope>NUCLEOTIDE SEQUENCE</scope>
</reference>
<dbReference type="PANTHER" id="PTHR11092">
    <property type="entry name" value="SUGAR NUCLEOTIDE EPIMERASE RELATED"/>
    <property type="match status" value="1"/>
</dbReference>
<dbReference type="PANTHER" id="PTHR11092:SF0">
    <property type="entry name" value="EPIMERASE FAMILY PROTEIN SDR39U1"/>
    <property type="match status" value="1"/>
</dbReference>
<dbReference type="SUPFAM" id="SSF51735">
    <property type="entry name" value="NAD(P)-binding Rossmann-fold domains"/>
    <property type="match status" value="1"/>
</dbReference>
<dbReference type="InterPro" id="IPR001509">
    <property type="entry name" value="Epimerase_deHydtase"/>
</dbReference>
<feature type="domain" description="NAD-dependent epimerase/dehydratase" evidence="1">
    <location>
        <begin position="7"/>
        <end position="124"/>
    </location>
</feature>